<keyword evidence="1" id="KW-0175">Coiled coil</keyword>
<name>A0A3P3W5M5_9FLAO</name>
<evidence type="ECO:0000256" key="1">
    <source>
        <dbReference type="SAM" id="Coils"/>
    </source>
</evidence>
<keyword evidence="3" id="KW-1185">Reference proteome</keyword>
<accession>A0A3P3W5M5</accession>
<proteinExistence type="predicted"/>
<organism evidence="2 3">
    <name type="scientific">Paenimyroides tangerinum</name>
    <dbReference type="NCBI Taxonomy" id="2488728"/>
    <lineage>
        <taxon>Bacteria</taxon>
        <taxon>Pseudomonadati</taxon>
        <taxon>Bacteroidota</taxon>
        <taxon>Flavobacteriia</taxon>
        <taxon>Flavobacteriales</taxon>
        <taxon>Flavobacteriaceae</taxon>
        <taxon>Paenimyroides</taxon>
    </lineage>
</organism>
<reference evidence="2 3" key="1">
    <citation type="submission" date="2018-11" db="EMBL/GenBank/DDBJ databases">
        <title>Flavobacterium sp. nov., YIM 102701-2 draft genome.</title>
        <authorList>
            <person name="Li G."/>
            <person name="Jiang Y."/>
        </authorList>
    </citation>
    <scope>NUCLEOTIDE SEQUENCE [LARGE SCALE GENOMIC DNA]</scope>
    <source>
        <strain evidence="2 3">YIM 102701-2</strain>
    </source>
</reference>
<evidence type="ECO:0000313" key="3">
    <source>
        <dbReference type="Proteomes" id="UP000275719"/>
    </source>
</evidence>
<dbReference type="EMBL" id="RQVQ01000030">
    <property type="protein sequence ID" value="RRJ89286.1"/>
    <property type="molecule type" value="Genomic_DNA"/>
</dbReference>
<dbReference type="RefSeq" id="WP_125019640.1">
    <property type="nucleotide sequence ID" value="NZ_RQVQ01000030.1"/>
</dbReference>
<dbReference type="OrthoDB" id="1432119at2"/>
<dbReference type="Proteomes" id="UP000275719">
    <property type="component" value="Unassembled WGS sequence"/>
</dbReference>
<dbReference type="AlphaFoldDB" id="A0A3P3W5M5"/>
<feature type="coiled-coil region" evidence="1">
    <location>
        <begin position="44"/>
        <end position="71"/>
    </location>
</feature>
<gene>
    <name evidence="2" type="ORF">EG240_12040</name>
</gene>
<evidence type="ECO:0000313" key="2">
    <source>
        <dbReference type="EMBL" id="RRJ89286.1"/>
    </source>
</evidence>
<comment type="caution">
    <text evidence="2">The sequence shown here is derived from an EMBL/GenBank/DDBJ whole genome shotgun (WGS) entry which is preliminary data.</text>
</comment>
<sequence length="198" mass="23595">MTLNQQPELKEAILNQSEKEKDKLLVRLINKDKKLMEQLHFNLLENEDDLIERIQNVKAELEKVFERTEKGISKKTLYYKHKELTGYLKAASGLVNEHASITKNKESELDLRLLILEETFDTFYNLYQENNLGYKADLHFIYQATRIKAVVTLYDKLHEDLQFEYRERLSKVMKFVHTSILSDYLVQLNINYLNYIED</sequence>
<protein>
    <submittedName>
        <fullName evidence="2">Uncharacterized protein</fullName>
    </submittedName>
</protein>